<dbReference type="AlphaFoldDB" id="A0A6G5AGF9"/>
<evidence type="ECO:0000313" key="2">
    <source>
        <dbReference type="EMBL" id="NIE50082.1"/>
    </source>
</evidence>
<sequence length="111" mass="12417">MGDGQVGLGTKSAARDIEGERTSHFFKVSASFTCLSTRRDRLLLKPFLVCMAEVWMIAIVLGNVGCFTTVHPSLLLWYILSLSILLCKSCLGYCCLVEFLCETREQCCYFS</sequence>
<name>A0A6G5AGF9_RHIMP</name>
<keyword evidence="1" id="KW-0812">Transmembrane</keyword>
<feature type="transmembrane region" description="Helical" evidence="1">
    <location>
        <begin position="47"/>
        <end position="70"/>
    </location>
</feature>
<organism evidence="2">
    <name type="scientific">Rhipicephalus microplus</name>
    <name type="common">Cattle tick</name>
    <name type="synonym">Boophilus microplus</name>
    <dbReference type="NCBI Taxonomy" id="6941"/>
    <lineage>
        <taxon>Eukaryota</taxon>
        <taxon>Metazoa</taxon>
        <taxon>Ecdysozoa</taxon>
        <taxon>Arthropoda</taxon>
        <taxon>Chelicerata</taxon>
        <taxon>Arachnida</taxon>
        <taxon>Acari</taxon>
        <taxon>Parasitiformes</taxon>
        <taxon>Ixodida</taxon>
        <taxon>Ixodoidea</taxon>
        <taxon>Ixodidae</taxon>
        <taxon>Rhipicephalinae</taxon>
        <taxon>Rhipicephalus</taxon>
        <taxon>Boophilus</taxon>
    </lineage>
</organism>
<accession>A0A6G5AGF9</accession>
<feature type="transmembrane region" description="Helical" evidence="1">
    <location>
        <begin position="76"/>
        <end position="96"/>
    </location>
</feature>
<keyword evidence="1" id="KW-1133">Transmembrane helix</keyword>
<dbReference type="EMBL" id="GIKN01007809">
    <property type="protein sequence ID" value="NIE50082.1"/>
    <property type="molecule type" value="Transcribed_RNA"/>
</dbReference>
<protein>
    <submittedName>
        <fullName evidence="2">Uncharacterized protein</fullName>
    </submittedName>
</protein>
<evidence type="ECO:0000256" key="1">
    <source>
        <dbReference type="SAM" id="Phobius"/>
    </source>
</evidence>
<reference evidence="2" key="1">
    <citation type="submission" date="2020-03" db="EMBL/GenBank/DDBJ databases">
        <title>A transcriptome and proteome of the tick Rhipicephalus microplus shaped by the genetic composition of its hosts and developmental stage.</title>
        <authorList>
            <person name="Garcia G.R."/>
            <person name="Ribeiro J.M.C."/>
            <person name="Maruyama S.R."/>
            <person name="Gardinasse L.G."/>
            <person name="Nelson K."/>
            <person name="Ferreira B.R."/>
            <person name="Andrade T.G."/>
            <person name="Santos I.K.F.M."/>
        </authorList>
    </citation>
    <scope>NUCLEOTIDE SEQUENCE</scope>
    <source>
        <strain evidence="2">NSGR</strain>
        <tissue evidence="2">Salivary glands</tissue>
    </source>
</reference>
<proteinExistence type="predicted"/>
<keyword evidence="1" id="KW-0472">Membrane</keyword>